<gene>
    <name evidence="2" type="primary">ytfA</name>
    <name evidence="2" type="ORF">Hs20B_13720</name>
</gene>
<dbReference type="Pfam" id="PF26336">
    <property type="entry name" value="MacP_activator"/>
    <property type="match status" value="1"/>
</dbReference>
<dbReference type="AlphaFoldDB" id="A0A6A0B9G2"/>
<evidence type="ECO:0000256" key="1">
    <source>
        <dbReference type="SAM" id="Phobius"/>
    </source>
</evidence>
<name>A0A6A0B9G2_9LACT</name>
<reference evidence="2 3" key="1">
    <citation type="submission" date="2020-02" db="EMBL/GenBank/DDBJ databases">
        <title>Draft genome sequence of Lactococcus sp. Hs20B0-1.</title>
        <authorList>
            <person name="Noda S."/>
            <person name="Yuki M."/>
            <person name="Ohkuma M."/>
        </authorList>
    </citation>
    <scope>NUCLEOTIDE SEQUENCE [LARGE SCALE GENOMIC DNA]</scope>
    <source>
        <strain evidence="2 3">Hs20B0-1</strain>
    </source>
</reference>
<keyword evidence="1" id="KW-1133">Transmembrane helix</keyword>
<accession>A0A6A0B9G2</accession>
<protein>
    <submittedName>
        <fullName evidence="2">Uncharacterized protein</fullName>
    </submittedName>
</protein>
<proteinExistence type="predicted"/>
<dbReference type="InterPro" id="IPR047752">
    <property type="entry name" value="MacP"/>
</dbReference>
<dbReference type="NCBIfam" id="NF038277">
    <property type="entry name" value="accessory_MacP"/>
    <property type="match status" value="1"/>
</dbReference>
<comment type="caution">
    <text evidence="2">The sequence shown here is derived from an EMBL/GenBank/DDBJ whole genome shotgun (WGS) entry which is preliminary data.</text>
</comment>
<feature type="transmembrane region" description="Helical" evidence="1">
    <location>
        <begin position="69"/>
        <end position="88"/>
    </location>
</feature>
<dbReference type="EMBL" id="BLLH01000007">
    <property type="protein sequence ID" value="GFH40974.1"/>
    <property type="molecule type" value="Genomic_DNA"/>
</dbReference>
<organism evidence="2 3">
    <name type="scientific">Pseudolactococcus insecticola</name>
    <dbReference type="NCBI Taxonomy" id="2709158"/>
    <lineage>
        <taxon>Bacteria</taxon>
        <taxon>Bacillati</taxon>
        <taxon>Bacillota</taxon>
        <taxon>Bacilli</taxon>
        <taxon>Lactobacillales</taxon>
        <taxon>Streptococcaceae</taxon>
        <taxon>Pseudolactococcus</taxon>
    </lineage>
</organism>
<keyword evidence="1" id="KW-0812">Transmembrane</keyword>
<evidence type="ECO:0000313" key="2">
    <source>
        <dbReference type="EMBL" id="GFH40974.1"/>
    </source>
</evidence>
<keyword evidence="1" id="KW-0472">Membrane</keyword>
<dbReference type="RefSeq" id="WP_172357006.1">
    <property type="nucleotide sequence ID" value="NZ_BLLH01000007.1"/>
</dbReference>
<keyword evidence="3" id="KW-1185">Reference proteome</keyword>
<dbReference type="Proteomes" id="UP000475928">
    <property type="component" value="Unassembled WGS sequence"/>
</dbReference>
<sequence>MPKPLLTDDIINQASREKQRLDDEIARAKSSDPELAKKFAAQKAQIEKNQIYKSRRIEAQKRDERGKKMTKYIVILAILLIIVMIVVFKF</sequence>
<evidence type="ECO:0000313" key="3">
    <source>
        <dbReference type="Proteomes" id="UP000475928"/>
    </source>
</evidence>